<gene>
    <name evidence="2" type="ordered locus">PSMK_19180</name>
</gene>
<evidence type="ECO:0000313" key="3">
    <source>
        <dbReference type="Proteomes" id="UP000007881"/>
    </source>
</evidence>
<evidence type="ECO:0000256" key="1">
    <source>
        <dbReference type="SAM" id="Phobius"/>
    </source>
</evidence>
<keyword evidence="3" id="KW-1185">Reference proteome</keyword>
<dbReference type="KEGG" id="phm:PSMK_19180"/>
<dbReference type="EMBL" id="AP012338">
    <property type="protein sequence ID" value="BAM04077.1"/>
    <property type="molecule type" value="Genomic_DNA"/>
</dbReference>
<name>I0IFN9_PHYMF</name>
<keyword evidence="1" id="KW-1133">Transmembrane helix</keyword>
<feature type="transmembrane region" description="Helical" evidence="1">
    <location>
        <begin position="63"/>
        <end position="84"/>
    </location>
</feature>
<feature type="transmembrane region" description="Helical" evidence="1">
    <location>
        <begin position="344"/>
        <end position="361"/>
    </location>
</feature>
<keyword evidence="1" id="KW-0472">Membrane</keyword>
<dbReference type="eggNOG" id="ENOG5033NIB">
    <property type="taxonomic scope" value="Bacteria"/>
</dbReference>
<protein>
    <submittedName>
        <fullName evidence="2">Uncharacterized protein</fullName>
    </submittedName>
</protein>
<accession>I0IFN9</accession>
<feature type="transmembrane region" description="Helical" evidence="1">
    <location>
        <begin position="240"/>
        <end position="260"/>
    </location>
</feature>
<keyword evidence="1" id="KW-0812">Transmembrane</keyword>
<sequence length="417" mass="43726">MSSAPTPAPAPRTRAEAAARRWLLGWAIAAAALAGLTYLVRTWPEALGLALGPLDLGRESNIAAWFSACSLLWAGLLMGSAAAALRRAEPLAAAAAAVTAGVAFSLCVDEAGSLHERFDLLVPASLGLSLERFAAVLAVPALAAVAVLFLRRRALGNAWALVLAAYALFGTVFVQEHLEHAVAWPPALLPLRMLVEEGTELVGFFLLLLAAVRLRRRSRAGTPAGDPAGRHALVLPARGVALLALLAAACAAPALAAWMLSIPFKELQLAARGDFASSLPMAMYLIAGALCLRAACGDDAAAGRWSWVAAACFALSLLQNWNLYTDATALALGRTVLPLWRSGFDMAWALPLFIAVALAARRGTGMKPWTAGLFAAAWLVTLAACTRDGFKLAYASDCLTAWIVCGWAAWATRARPA</sequence>
<feature type="transmembrane region" description="Helical" evidence="1">
    <location>
        <begin position="194"/>
        <end position="212"/>
    </location>
</feature>
<feature type="transmembrane region" description="Helical" evidence="1">
    <location>
        <begin position="307"/>
        <end position="324"/>
    </location>
</feature>
<organism evidence="2 3">
    <name type="scientific">Phycisphaera mikurensis (strain NBRC 102666 / KCTC 22515 / FYK2301M01)</name>
    <dbReference type="NCBI Taxonomy" id="1142394"/>
    <lineage>
        <taxon>Bacteria</taxon>
        <taxon>Pseudomonadati</taxon>
        <taxon>Planctomycetota</taxon>
        <taxon>Phycisphaerae</taxon>
        <taxon>Phycisphaerales</taxon>
        <taxon>Phycisphaeraceae</taxon>
        <taxon>Phycisphaera</taxon>
    </lineage>
</organism>
<proteinExistence type="predicted"/>
<feature type="transmembrane region" description="Helical" evidence="1">
    <location>
        <begin position="91"/>
        <end position="112"/>
    </location>
</feature>
<dbReference type="Proteomes" id="UP000007881">
    <property type="component" value="Chromosome"/>
</dbReference>
<reference evidence="2 3" key="1">
    <citation type="submission" date="2012-02" db="EMBL/GenBank/DDBJ databases">
        <title>Complete genome sequence of Phycisphaera mikurensis NBRC 102666.</title>
        <authorList>
            <person name="Ankai A."/>
            <person name="Hosoyama A."/>
            <person name="Terui Y."/>
            <person name="Sekine M."/>
            <person name="Fukai R."/>
            <person name="Kato Y."/>
            <person name="Nakamura S."/>
            <person name="Yamada-Narita S."/>
            <person name="Kawakoshi A."/>
            <person name="Fukunaga Y."/>
            <person name="Yamazaki S."/>
            <person name="Fujita N."/>
        </authorList>
    </citation>
    <scope>NUCLEOTIDE SEQUENCE [LARGE SCALE GENOMIC DNA]</scope>
    <source>
        <strain evidence="3">NBRC 102666 / KCTC 22515 / FYK2301M01</strain>
    </source>
</reference>
<dbReference type="AlphaFoldDB" id="I0IFN9"/>
<feature type="transmembrane region" description="Helical" evidence="1">
    <location>
        <begin position="275"/>
        <end position="295"/>
    </location>
</feature>
<evidence type="ECO:0000313" key="2">
    <source>
        <dbReference type="EMBL" id="BAM04077.1"/>
    </source>
</evidence>
<dbReference type="RefSeq" id="WP_014437295.1">
    <property type="nucleotide sequence ID" value="NC_017080.1"/>
</dbReference>
<dbReference type="HOGENOM" id="CLU_658646_0_0_0"/>
<feature type="transmembrane region" description="Helical" evidence="1">
    <location>
        <begin position="132"/>
        <end position="150"/>
    </location>
</feature>
<feature type="transmembrane region" description="Helical" evidence="1">
    <location>
        <begin position="157"/>
        <end position="174"/>
    </location>
</feature>
<feature type="transmembrane region" description="Helical" evidence="1">
    <location>
        <begin position="22"/>
        <end position="43"/>
    </location>
</feature>